<organism evidence="2 3">
    <name type="scientific">Pseudoduganella aquatica</name>
    <dbReference type="NCBI Taxonomy" id="2660641"/>
    <lineage>
        <taxon>Bacteria</taxon>
        <taxon>Pseudomonadati</taxon>
        <taxon>Pseudomonadota</taxon>
        <taxon>Betaproteobacteria</taxon>
        <taxon>Burkholderiales</taxon>
        <taxon>Oxalobacteraceae</taxon>
        <taxon>Telluria group</taxon>
        <taxon>Pseudoduganella</taxon>
    </lineage>
</organism>
<dbReference type="RefSeq" id="WP_161075592.1">
    <property type="nucleotide sequence ID" value="NZ_WWCU01000067.1"/>
</dbReference>
<feature type="chain" id="PRO_5030542734" evidence="1">
    <location>
        <begin position="19"/>
        <end position="248"/>
    </location>
</feature>
<keyword evidence="1" id="KW-0732">Signal</keyword>
<accession>A0A7X4HHJ8</accession>
<feature type="signal peptide" evidence="1">
    <location>
        <begin position="1"/>
        <end position="18"/>
    </location>
</feature>
<proteinExistence type="predicted"/>
<name>A0A7X4HHJ8_9BURK</name>
<evidence type="ECO:0000313" key="2">
    <source>
        <dbReference type="EMBL" id="MYN11324.1"/>
    </source>
</evidence>
<gene>
    <name evidence="2" type="ORF">GTP77_28840</name>
</gene>
<evidence type="ECO:0000313" key="3">
    <source>
        <dbReference type="Proteomes" id="UP000450676"/>
    </source>
</evidence>
<reference evidence="2 3" key="1">
    <citation type="submission" date="2019-12" db="EMBL/GenBank/DDBJ databases">
        <title>Novel species isolated from a subtropical stream in China.</title>
        <authorList>
            <person name="Lu H."/>
        </authorList>
    </citation>
    <scope>NUCLEOTIDE SEQUENCE [LARGE SCALE GENOMIC DNA]</scope>
    <source>
        <strain evidence="2 3">FT127W</strain>
    </source>
</reference>
<evidence type="ECO:0000256" key="1">
    <source>
        <dbReference type="SAM" id="SignalP"/>
    </source>
</evidence>
<dbReference type="EMBL" id="WWCU01000067">
    <property type="protein sequence ID" value="MYN11324.1"/>
    <property type="molecule type" value="Genomic_DNA"/>
</dbReference>
<sequence>MLRLLTASLCLIACNASALTVRLCTFDRPFAPYTMPDGSGQAQELLRRAAKGGDIKIENTFAPRARCLAQLEHGETDALIAAYAPERVGYGVIPMQGAQPDDSYALAITRFMVYRRSGSAVQWNGKQFKGLGPQPVGVQAGFIHGPLLRKLGVAVDDGAKSADQNLSKLAFDRLSAAIAQEAEAGFYISQAYKGRIEALPTPFHLTPLFLMVNRSFYNRNRAAIDAYWQAIRTTRQTPEYQTYLRQWR</sequence>
<dbReference type="Proteomes" id="UP000450676">
    <property type="component" value="Unassembled WGS sequence"/>
</dbReference>
<dbReference type="Gene3D" id="3.40.190.10">
    <property type="entry name" value="Periplasmic binding protein-like II"/>
    <property type="match status" value="2"/>
</dbReference>
<protein>
    <submittedName>
        <fullName evidence="2">Transporter substrate-binding domain-containing protein</fullName>
    </submittedName>
</protein>
<keyword evidence="3" id="KW-1185">Reference proteome</keyword>
<dbReference type="SUPFAM" id="SSF53850">
    <property type="entry name" value="Periplasmic binding protein-like II"/>
    <property type="match status" value="1"/>
</dbReference>
<dbReference type="AlphaFoldDB" id="A0A7X4HHJ8"/>
<comment type="caution">
    <text evidence="2">The sequence shown here is derived from an EMBL/GenBank/DDBJ whole genome shotgun (WGS) entry which is preliminary data.</text>
</comment>